<dbReference type="EMBL" id="LK032128">
    <property type="protein sequence ID" value="CDY22222.1"/>
    <property type="molecule type" value="Genomic_DNA"/>
</dbReference>
<feature type="signal peptide" evidence="1">
    <location>
        <begin position="1"/>
        <end position="24"/>
    </location>
</feature>
<keyword evidence="1" id="KW-0732">Signal</keyword>
<reference evidence="2 3" key="1">
    <citation type="journal article" date="2014" name="Science">
        <title>Plant genetics. Early allopolyploid evolution in the post-Neolithic Brassica napus oilseed genome.</title>
        <authorList>
            <person name="Chalhoub B."/>
            <person name="Denoeud F."/>
            <person name="Liu S."/>
            <person name="Parkin I.A."/>
            <person name="Tang H."/>
            <person name="Wang X."/>
            <person name="Chiquet J."/>
            <person name="Belcram H."/>
            <person name="Tong C."/>
            <person name="Samans B."/>
            <person name="Correa M."/>
            <person name="Da Silva C."/>
            <person name="Just J."/>
            <person name="Falentin C."/>
            <person name="Koh C.S."/>
            <person name="Le Clainche I."/>
            <person name="Bernard M."/>
            <person name="Bento P."/>
            <person name="Noel B."/>
            <person name="Labadie K."/>
            <person name="Alberti A."/>
            <person name="Charles M."/>
            <person name="Arnaud D."/>
            <person name="Guo H."/>
            <person name="Daviaud C."/>
            <person name="Alamery S."/>
            <person name="Jabbari K."/>
            <person name="Zhao M."/>
            <person name="Edger P.P."/>
            <person name="Chelaifa H."/>
            <person name="Tack D."/>
            <person name="Lassalle G."/>
            <person name="Mestiri I."/>
            <person name="Schnel N."/>
            <person name="Le Paslier M.C."/>
            <person name="Fan G."/>
            <person name="Renault V."/>
            <person name="Bayer P.E."/>
            <person name="Golicz A.A."/>
            <person name="Manoli S."/>
            <person name="Lee T.H."/>
            <person name="Thi V.H."/>
            <person name="Chalabi S."/>
            <person name="Hu Q."/>
            <person name="Fan C."/>
            <person name="Tollenaere R."/>
            <person name="Lu Y."/>
            <person name="Battail C."/>
            <person name="Shen J."/>
            <person name="Sidebottom C.H."/>
            <person name="Wang X."/>
            <person name="Canaguier A."/>
            <person name="Chauveau A."/>
            <person name="Berard A."/>
            <person name="Deniot G."/>
            <person name="Guan M."/>
            <person name="Liu Z."/>
            <person name="Sun F."/>
            <person name="Lim Y.P."/>
            <person name="Lyons E."/>
            <person name="Town C.D."/>
            <person name="Bancroft I."/>
            <person name="Wang X."/>
            <person name="Meng J."/>
            <person name="Ma J."/>
            <person name="Pires J.C."/>
            <person name="King G.J."/>
            <person name="Brunel D."/>
            <person name="Delourme R."/>
            <person name="Renard M."/>
            <person name="Aury J.M."/>
            <person name="Adams K.L."/>
            <person name="Batley J."/>
            <person name="Snowdon R.J."/>
            <person name="Tost J."/>
            <person name="Edwards D."/>
            <person name="Zhou Y."/>
            <person name="Hua W."/>
            <person name="Sharpe A.G."/>
            <person name="Paterson A.H."/>
            <person name="Guan C."/>
            <person name="Wincker P."/>
        </authorList>
    </citation>
    <scope>NUCLEOTIDE SEQUENCE [LARGE SCALE GENOMIC DNA]</scope>
    <source>
        <strain evidence="3">cv. Darmor-bzh</strain>
    </source>
</reference>
<gene>
    <name evidence="2" type="primary">BnaC01g38790D</name>
    <name evidence="2" type="ORF">GSBRNA2T00018648001</name>
</gene>
<dbReference type="Proteomes" id="UP000028999">
    <property type="component" value="Unassembled WGS sequence"/>
</dbReference>
<evidence type="ECO:0000313" key="3">
    <source>
        <dbReference type="Proteomes" id="UP000028999"/>
    </source>
</evidence>
<evidence type="ECO:0000313" key="2">
    <source>
        <dbReference type="EMBL" id="CDY22222.1"/>
    </source>
</evidence>
<name>A0A078GAX5_BRANA</name>
<sequence length="80" mass="9061">MEKILAFFIIIFLVSSCMVEVTVTKSFLKLCQTDQDCVDYKFPNCESTGKPPICQNNYCWCPDERLHASTTPLLTTTSNS</sequence>
<accession>A0A078GAX5</accession>
<dbReference type="PROSITE" id="PS51257">
    <property type="entry name" value="PROKAR_LIPOPROTEIN"/>
    <property type="match status" value="1"/>
</dbReference>
<dbReference type="Gramene" id="CDY22222">
    <property type="protein sequence ID" value="CDY22222"/>
    <property type="gene ID" value="GSBRNA2T00018648001"/>
</dbReference>
<feature type="chain" id="PRO_5001735747" evidence="1">
    <location>
        <begin position="25"/>
        <end position="80"/>
    </location>
</feature>
<dbReference type="PaxDb" id="3708-A0A078GAX5"/>
<organism evidence="2 3">
    <name type="scientific">Brassica napus</name>
    <name type="common">Rape</name>
    <dbReference type="NCBI Taxonomy" id="3708"/>
    <lineage>
        <taxon>Eukaryota</taxon>
        <taxon>Viridiplantae</taxon>
        <taxon>Streptophyta</taxon>
        <taxon>Embryophyta</taxon>
        <taxon>Tracheophyta</taxon>
        <taxon>Spermatophyta</taxon>
        <taxon>Magnoliopsida</taxon>
        <taxon>eudicotyledons</taxon>
        <taxon>Gunneridae</taxon>
        <taxon>Pentapetalae</taxon>
        <taxon>rosids</taxon>
        <taxon>malvids</taxon>
        <taxon>Brassicales</taxon>
        <taxon>Brassicaceae</taxon>
        <taxon>Brassiceae</taxon>
        <taxon>Brassica</taxon>
    </lineage>
</organism>
<dbReference type="AlphaFoldDB" id="A0A078GAX5"/>
<keyword evidence="3" id="KW-1185">Reference proteome</keyword>
<protein>
    <submittedName>
        <fullName evidence="2">BnaC01g38790D protein</fullName>
    </submittedName>
</protein>
<proteinExistence type="predicted"/>
<evidence type="ECO:0000256" key="1">
    <source>
        <dbReference type="SAM" id="SignalP"/>
    </source>
</evidence>